<dbReference type="PANTHER" id="PTHR11142">
    <property type="entry name" value="PSEUDOURIDYLATE SYNTHASE"/>
    <property type="match status" value="1"/>
</dbReference>
<dbReference type="GO" id="GO:0160147">
    <property type="term" value="F:tRNA pseudouridine(38-40) synthase activity"/>
    <property type="evidence" value="ECO:0007669"/>
    <property type="project" value="UniProtKB-EC"/>
</dbReference>
<dbReference type="HAMAP" id="MF_00171">
    <property type="entry name" value="TruA"/>
    <property type="match status" value="1"/>
</dbReference>
<comment type="catalytic activity">
    <reaction evidence="4 5">
        <text>uridine(38/39/40) in tRNA = pseudouridine(38/39/40) in tRNA</text>
        <dbReference type="Rhea" id="RHEA:22376"/>
        <dbReference type="Rhea" id="RHEA-COMP:10085"/>
        <dbReference type="Rhea" id="RHEA-COMP:10087"/>
        <dbReference type="ChEBI" id="CHEBI:65314"/>
        <dbReference type="ChEBI" id="CHEBI:65315"/>
        <dbReference type="EC" id="5.4.99.12"/>
    </reaction>
</comment>
<organism evidence="7 8">
    <name type="scientific">Yanghanlia caeni</name>
    <dbReference type="NCBI Taxonomy" id="3064283"/>
    <lineage>
        <taxon>Bacteria</taxon>
        <taxon>Pseudomonadati</taxon>
        <taxon>Pseudomonadota</taxon>
        <taxon>Betaproteobacteria</taxon>
        <taxon>Burkholderiales</taxon>
        <taxon>Alcaligenaceae</taxon>
        <taxon>Yanghanlia</taxon>
    </lineage>
</organism>
<dbReference type="SUPFAM" id="SSF55120">
    <property type="entry name" value="Pseudouridine synthase"/>
    <property type="match status" value="1"/>
</dbReference>
<dbReference type="Proteomes" id="UP001232156">
    <property type="component" value="Unassembled WGS sequence"/>
</dbReference>
<dbReference type="EC" id="5.4.99.12" evidence="4"/>
<dbReference type="CDD" id="cd02570">
    <property type="entry name" value="PseudoU_synth_EcTruA"/>
    <property type="match status" value="1"/>
</dbReference>
<dbReference type="RefSeq" id="WP_347286606.1">
    <property type="nucleotide sequence ID" value="NZ_JAUZQE010000008.1"/>
</dbReference>
<evidence type="ECO:0000313" key="8">
    <source>
        <dbReference type="Proteomes" id="UP001232156"/>
    </source>
</evidence>
<protein>
    <recommendedName>
        <fullName evidence="4">tRNA pseudouridine synthase A</fullName>
        <ecNumber evidence="4">5.4.99.12</ecNumber>
    </recommendedName>
    <alternativeName>
        <fullName evidence="4">tRNA pseudouridine(38-40) synthase</fullName>
    </alternativeName>
    <alternativeName>
        <fullName evidence="4">tRNA pseudouridylate synthase I</fullName>
    </alternativeName>
    <alternativeName>
        <fullName evidence="4">tRNA-uridine isomerase I</fullName>
    </alternativeName>
</protein>
<comment type="function">
    <text evidence="4">Formation of pseudouridine at positions 38, 39 and 40 in the anticodon stem and loop of transfer RNAs.</text>
</comment>
<dbReference type="Gene3D" id="3.30.70.660">
    <property type="entry name" value="Pseudouridine synthase I, catalytic domain, C-terminal subdomain"/>
    <property type="match status" value="1"/>
</dbReference>
<dbReference type="Pfam" id="PF01416">
    <property type="entry name" value="PseudoU_synth_1"/>
    <property type="match status" value="2"/>
</dbReference>
<dbReference type="InterPro" id="IPR020095">
    <property type="entry name" value="PsdUridine_synth_TruA_C"/>
</dbReference>
<dbReference type="InterPro" id="IPR001406">
    <property type="entry name" value="PsdUridine_synth_TruA"/>
</dbReference>
<comment type="subunit">
    <text evidence="4">Homodimer.</text>
</comment>
<keyword evidence="8" id="KW-1185">Reference proteome</keyword>
<feature type="active site" description="Nucleophile" evidence="4">
    <location>
        <position position="52"/>
    </location>
</feature>
<dbReference type="NCBIfam" id="TIGR00071">
    <property type="entry name" value="hisT_truA"/>
    <property type="match status" value="1"/>
</dbReference>
<evidence type="ECO:0000256" key="1">
    <source>
        <dbReference type="ARBA" id="ARBA00009375"/>
    </source>
</evidence>
<feature type="domain" description="Pseudouridine synthase I TruA alpha/beta" evidence="6">
    <location>
        <begin position="143"/>
        <end position="245"/>
    </location>
</feature>
<evidence type="ECO:0000313" key="7">
    <source>
        <dbReference type="EMBL" id="MDR4125343.1"/>
    </source>
</evidence>
<dbReference type="Gene3D" id="3.30.70.580">
    <property type="entry name" value="Pseudouridine synthase I, catalytic domain, N-terminal subdomain"/>
    <property type="match status" value="1"/>
</dbReference>
<dbReference type="InterPro" id="IPR020094">
    <property type="entry name" value="TruA/RsuA/RluB/E/F_N"/>
</dbReference>
<evidence type="ECO:0000256" key="5">
    <source>
        <dbReference type="RuleBase" id="RU003792"/>
    </source>
</evidence>
<evidence type="ECO:0000256" key="4">
    <source>
        <dbReference type="HAMAP-Rule" id="MF_00171"/>
    </source>
</evidence>
<dbReference type="PIRSF" id="PIRSF001430">
    <property type="entry name" value="tRNA_psdUrid_synth"/>
    <property type="match status" value="1"/>
</dbReference>
<keyword evidence="3 4" id="KW-0413">Isomerase</keyword>
<dbReference type="InterPro" id="IPR020097">
    <property type="entry name" value="PsdUridine_synth_TruA_a/b_dom"/>
</dbReference>
<comment type="caution">
    <text evidence="7">The sequence shown here is derived from an EMBL/GenBank/DDBJ whole genome shotgun (WGS) entry which is preliminary data.</text>
</comment>
<keyword evidence="2 4" id="KW-0819">tRNA processing</keyword>
<dbReference type="InterPro" id="IPR020103">
    <property type="entry name" value="PsdUridine_synth_cat_dom_sf"/>
</dbReference>
<accession>A0ABU1D4I0</accession>
<name>A0ABU1D4I0_9BURK</name>
<dbReference type="PANTHER" id="PTHR11142:SF0">
    <property type="entry name" value="TRNA PSEUDOURIDINE SYNTHASE-LIKE 1"/>
    <property type="match status" value="1"/>
</dbReference>
<feature type="domain" description="Pseudouridine synthase I TruA alpha/beta" evidence="6">
    <location>
        <begin position="10"/>
        <end position="104"/>
    </location>
</feature>
<dbReference type="EMBL" id="JAUZQE010000008">
    <property type="protein sequence ID" value="MDR4125343.1"/>
    <property type="molecule type" value="Genomic_DNA"/>
</dbReference>
<comment type="similarity">
    <text evidence="1 4 5">Belongs to the tRNA pseudouridine synthase TruA family.</text>
</comment>
<comment type="caution">
    <text evidence="4">Lacks conserved residue(s) required for the propagation of feature annotation.</text>
</comment>
<gene>
    <name evidence="4 7" type="primary">truA</name>
    <name evidence="7" type="ORF">Q8947_05005</name>
</gene>
<feature type="binding site" evidence="4">
    <location>
        <position position="110"/>
    </location>
    <ligand>
        <name>substrate</name>
    </ligand>
</feature>
<proteinExistence type="inferred from homology"/>
<evidence type="ECO:0000256" key="3">
    <source>
        <dbReference type="ARBA" id="ARBA00023235"/>
    </source>
</evidence>
<evidence type="ECO:0000256" key="2">
    <source>
        <dbReference type="ARBA" id="ARBA00022694"/>
    </source>
</evidence>
<reference evidence="7 8" key="1">
    <citation type="submission" date="2023-08" db="EMBL/GenBank/DDBJ databases">
        <title>Alcaligenaceae gen. nov., a novel taxon isolated from the sludge of Yixing Pesticide Factory.</title>
        <authorList>
            <person name="Ruan L."/>
        </authorList>
    </citation>
    <scope>NUCLEOTIDE SEQUENCE [LARGE SCALE GENOMIC DNA]</scope>
    <source>
        <strain evidence="7 8">LG-2</strain>
    </source>
</reference>
<sequence>MSRIALGISYDGAPWQGWQTQPGGRTVQDTLEAALASFLAQPVSTICAGRTDTGVHALEQVVHLDTPVQRRMESWVRGVNAHMPPSIRVQWAHAVPDDFHARYSATSRSYVYLLRSHRVASPILHGKVGWVHRPLDLQRMRAAAQLLLGEHDFSAFRSSECQAASPVRHLQRIDITACGDLFLFFFQANAFLHHMVRNLMGALVEVGKGALPPQHMTALLAQRDRRLAPPTFQAAGLYLVKAHYPDRFALPSVPVDALLASHFGLRV</sequence>
<evidence type="ECO:0000259" key="6">
    <source>
        <dbReference type="Pfam" id="PF01416"/>
    </source>
</evidence>